<dbReference type="PANTHER" id="PTHR10972:SF205">
    <property type="entry name" value="OXYSTEROL-BINDING PROTEIN 1"/>
    <property type="match status" value="1"/>
</dbReference>
<evidence type="ECO:0000256" key="2">
    <source>
        <dbReference type="ARBA" id="ARBA00022553"/>
    </source>
</evidence>
<organism evidence="3 4">
    <name type="scientific">Coccomyxa subellipsoidea</name>
    <dbReference type="NCBI Taxonomy" id="248742"/>
    <lineage>
        <taxon>Eukaryota</taxon>
        <taxon>Viridiplantae</taxon>
        <taxon>Chlorophyta</taxon>
        <taxon>core chlorophytes</taxon>
        <taxon>Trebouxiophyceae</taxon>
        <taxon>Trebouxiophyceae incertae sedis</taxon>
        <taxon>Coccomyxaceae</taxon>
        <taxon>Coccomyxa</taxon>
    </lineage>
</organism>
<keyword evidence="2" id="KW-0597">Phosphoprotein</keyword>
<dbReference type="Pfam" id="PF01237">
    <property type="entry name" value="Oxysterol_BP"/>
    <property type="match status" value="1"/>
</dbReference>
<dbReference type="EMBL" id="JALJOT010000002">
    <property type="protein sequence ID" value="KAK9917829.1"/>
    <property type="molecule type" value="Genomic_DNA"/>
</dbReference>
<reference evidence="3 4" key="1">
    <citation type="journal article" date="2024" name="Nat. Commun.">
        <title>Phylogenomics reveals the evolutionary origins of lichenization in chlorophyte algae.</title>
        <authorList>
            <person name="Puginier C."/>
            <person name="Libourel C."/>
            <person name="Otte J."/>
            <person name="Skaloud P."/>
            <person name="Haon M."/>
            <person name="Grisel S."/>
            <person name="Petersen M."/>
            <person name="Berrin J.G."/>
            <person name="Delaux P.M."/>
            <person name="Dal Grande F."/>
            <person name="Keller J."/>
        </authorList>
    </citation>
    <scope>NUCLEOTIDE SEQUENCE [LARGE SCALE GENOMIC DNA]</scope>
    <source>
        <strain evidence="3 4">SAG 216-7</strain>
    </source>
</reference>
<evidence type="ECO:0000313" key="3">
    <source>
        <dbReference type="EMBL" id="KAK9917829.1"/>
    </source>
</evidence>
<proteinExistence type="inferred from homology"/>
<gene>
    <name evidence="3" type="ORF">WJX75_008672</name>
</gene>
<sequence>MSCTFAVPTLPAEKSAPGTKMPELDVPVVSRRQCLPKPEQPERSPHVWSMIKDMVGSDNILSMPLPTEMHLPLTELEKQAEELEYCELLDKAALCPKGSIERMMEVVAFSVSPYASCKRPKRSLDPLLGETYELVHPDKGFRMVSEHVARLPPVMAQHTEGRGWVLES</sequence>
<name>A0ABR2Z0U0_9CHLO</name>
<dbReference type="InterPro" id="IPR037239">
    <property type="entry name" value="OSBP_sf"/>
</dbReference>
<dbReference type="SUPFAM" id="SSF144000">
    <property type="entry name" value="Oxysterol-binding protein-like"/>
    <property type="match status" value="1"/>
</dbReference>
<dbReference type="PANTHER" id="PTHR10972">
    <property type="entry name" value="OXYSTEROL-BINDING PROTEIN-RELATED"/>
    <property type="match status" value="1"/>
</dbReference>
<dbReference type="InterPro" id="IPR000648">
    <property type="entry name" value="Oxysterol-bd"/>
</dbReference>
<comment type="caution">
    <text evidence="3">The sequence shown here is derived from an EMBL/GenBank/DDBJ whole genome shotgun (WGS) entry which is preliminary data.</text>
</comment>
<protein>
    <submittedName>
        <fullName evidence="3">Uncharacterized protein</fullName>
    </submittedName>
</protein>
<dbReference type="Proteomes" id="UP001491310">
    <property type="component" value="Unassembled WGS sequence"/>
</dbReference>
<keyword evidence="4" id="KW-1185">Reference proteome</keyword>
<evidence type="ECO:0000313" key="4">
    <source>
        <dbReference type="Proteomes" id="UP001491310"/>
    </source>
</evidence>
<evidence type="ECO:0000256" key="1">
    <source>
        <dbReference type="ARBA" id="ARBA00008842"/>
    </source>
</evidence>
<comment type="similarity">
    <text evidence="1">Belongs to the OSBP family.</text>
</comment>
<accession>A0ABR2Z0U0</accession>